<evidence type="ECO:0000256" key="3">
    <source>
        <dbReference type="ARBA" id="ARBA00022679"/>
    </source>
</evidence>
<dbReference type="Pfam" id="PF00145">
    <property type="entry name" value="DNA_methylase"/>
    <property type="match status" value="2"/>
</dbReference>
<dbReference type="InterPro" id="IPR029063">
    <property type="entry name" value="SAM-dependent_MTases_sf"/>
</dbReference>
<evidence type="ECO:0000256" key="1">
    <source>
        <dbReference type="ARBA" id="ARBA00011975"/>
    </source>
</evidence>
<dbReference type="PANTHER" id="PTHR10629:SF52">
    <property type="entry name" value="DNA (CYTOSINE-5)-METHYLTRANSFERASE 1"/>
    <property type="match status" value="1"/>
</dbReference>
<evidence type="ECO:0000256" key="6">
    <source>
        <dbReference type="RuleBase" id="RU000416"/>
    </source>
</evidence>
<dbReference type="InterPro" id="IPR050390">
    <property type="entry name" value="C5-Methyltransferase"/>
</dbReference>
<dbReference type="OrthoDB" id="8328at10239"/>
<dbReference type="Proteomes" id="UP000015545">
    <property type="component" value="Segment"/>
</dbReference>
<dbReference type="InterPro" id="IPR001525">
    <property type="entry name" value="C5_MeTfrase"/>
</dbReference>
<name>S5WBB0_9CAUD</name>
<evidence type="ECO:0000256" key="4">
    <source>
        <dbReference type="ARBA" id="ARBA00022691"/>
    </source>
</evidence>
<dbReference type="GO" id="GO:0003886">
    <property type="term" value="F:DNA (cytosine-5-)-methyltransferase activity"/>
    <property type="evidence" value="ECO:0007669"/>
    <property type="project" value="UniProtKB-EC"/>
</dbReference>
<dbReference type="PRINTS" id="PR00105">
    <property type="entry name" value="C5METTRFRASE"/>
</dbReference>
<dbReference type="KEGG" id="vg:16574855"/>
<dbReference type="RefSeq" id="YP_008433500.1">
    <property type="nucleotide sequence ID" value="NC_022096.1"/>
</dbReference>
<dbReference type="EMBL" id="KF147891">
    <property type="protein sequence ID" value="AGS82053.1"/>
    <property type="molecule type" value="Genomic_DNA"/>
</dbReference>
<keyword evidence="2 5" id="KW-0489">Methyltransferase</keyword>
<dbReference type="GO" id="GO:0032259">
    <property type="term" value="P:methylation"/>
    <property type="evidence" value="ECO:0007669"/>
    <property type="project" value="UniProtKB-KW"/>
</dbReference>
<dbReference type="NCBIfam" id="TIGR00675">
    <property type="entry name" value="dcm"/>
    <property type="match status" value="1"/>
</dbReference>
<evidence type="ECO:0000256" key="5">
    <source>
        <dbReference type="PROSITE-ProRule" id="PRU01016"/>
    </source>
</evidence>
<dbReference type="SUPFAM" id="SSF53335">
    <property type="entry name" value="S-adenosyl-L-methionine-dependent methyltransferases"/>
    <property type="match status" value="1"/>
</dbReference>
<dbReference type="EC" id="2.1.1.37" evidence="1"/>
<keyword evidence="3 5" id="KW-0808">Transferase</keyword>
<dbReference type="GO" id="GO:0003677">
    <property type="term" value="F:DNA binding"/>
    <property type="evidence" value="ECO:0007669"/>
    <property type="project" value="TreeGrafter"/>
</dbReference>
<proteinExistence type="inferred from homology"/>
<dbReference type="PROSITE" id="PS51679">
    <property type="entry name" value="SAM_MT_C5"/>
    <property type="match status" value="1"/>
</dbReference>
<dbReference type="PANTHER" id="PTHR10629">
    <property type="entry name" value="CYTOSINE-SPECIFIC METHYLTRANSFERASE"/>
    <property type="match status" value="1"/>
</dbReference>
<accession>S5WBB0</accession>
<dbReference type="GO" id="GO:0044027">
    <property type="term" value="P:negative regulation of gene expression via chromosomal CpG island methylation"/>
    <property type="evidence" value="ECO:0007669"/>
    <property type="project" value="TreeGrafter"/>
</dbReference>
<protein>
    <recommendedName>
        <fullName evidence="1">DNA (cytosine-5-)-methyltransferase</fullName>
        <ecNumber evidence="1">2.1.1.37</ecNumber>
    </recommendedName>
</protein>
<evidence type="ECO:0000256" key="2">
    <source>
        <dbReference type="ARBA" id="ARBA00022603"/>
    </source>
</evidence>
<evidence type="ECO:0000313" key="8">
    <source>
        <dbReference type="Proteomes" id="UP000015545"/>
    </source>
</evidence>
<dbReference type="Gene3D" id="3.40.50.150">
    <property type="entry name" value="Vaccinia Virus protein VP39"/>
    <property type="match status" value="1"/>
</dbReference>
<gene>
    <name evidence="7" type="ORF">PaBG_00169</name>
</gene>
<comment type="similarity">
    <text evidence="5 6">Belongs to the class I-like SAM-binding methyltransferase superfamily. C5-methyltransferase family.</text>
</comment>
<reference evidence="7 8" key="1">
    <citation type="journal article" date="2014" name="Genome Announc.">
        <title>Complete Genome Sequence of the Novel Giant Pseudomonas Phage PaBG.</title>
        <authorList>
            <person name="Sykilinda N.N."/>
            <person name="Bondar A.A."/>
            <person name="Gorshkova A.S."/>
            <person name="Kurochkina L.P."/>
            <person name="Kulikov E.E."/>
            <person name="Shneider M.M."/>
            <person name="Kadykov V.A."/>
            <person name="Solovjeva N.V."/>
            <person name="Kabilov M.R."/>
            <person name="Mesyanzhinov V.V."/>
            <person name="Vlassov V.V."/>
            <person name="Drukker V.V."/>
            <person name="Miroshnikov K.A."/>
        </authorList>
    </citation>
    <scope>NUCLEOTIDE SEQUENCE [LARGE SCALE GENOMIC DNA]</scope>
</reference>
<sequence length="335" mass="37779">MEKKIVKIPSMKKINALPKAFKGISSFSGCGGSSTGVKMAGVQVLLATEFIKPAIETYEKNHKGTIVIGEDIRKVDWESWRKELKLKRGQLDFSEGSPPCKSFSTSGTGSDDWGKEKLYSENVYQRTDDLFYEEMRKLEAFMPKVFVCENVKGMVEGDAKGYFIEILRDLKAIGYSVKAQVLNAARLDVPQARERVIFVGVRNDLVKKGFEPVFPKAKPYEVNVNDVLPHIAYLKSKYRGDIKYVPASIPSPTIVASDGTNSETAGFSSGGFIETVDGERRKYTIDELKKIFTFPDDFIFTGTYKQQFERLGRSVPPLMMYRVVAELRRQILEKL</sequence>
<evidence type="ECO:0000313" key="7">
    <source>
        <dbReference type="EMBL" id="AGS82053.1"/>
    </source>
</evidence>
<feature type="active site" evidence="5">
    <location>
        <position position="100"/>
    </location>
</feature>
<dbReference type="Gene3D" id="3.90.120.10">
    <property type="entry name" value="DNA Methylase, subunit A, domain 2"/>
    <property type="match status" value="1"/>
</dbReference>
<keyword evidence="4 5" id="KW-0949">S-adenosyl-L-methionine</keyword>
<dbReference type="REBASE" id="69217">
    <property type="entry name" value="M.PphPaBGORF169P"/>
</dbReference>
<organism evidence="7 8">
    <name type="scientific">Pseudomonas phage PaBG</name>
    <dbReference type="NCBI Taxonomy" id="1335230"/>
    <lineage>
        <taxon>Viruses</taxon>
        <taxon>Duplodnaviria</taxon>
        <taxon>Heunggongvirae</taxon>
        <taxon>Uroviricota</taxon>
        <taxon>Caudoviricetes</taxon>
        <taxon>Baikalvirus</taxon>
        <taxon>Baikalvirus PaBG</taxon>
    </lineage>
</organism>
<keyword evidence="8" id="KW-1185">Reference proteome</keyword>